<dbReference type="GO" id="GO:0046513">
    <property type="term" value="P:ceramide biosynthetic process"/>
    <property type="evidence" value="ECO:0007669"/>
    <property type="project" value="TreeGrafter"/>
</dbReference>
<dbReference type="GO" id="GO:0042284">
    <property type="term" value="F:sphingolipid delta-4 desaturase activity"/>
    <property type="evidence" value="ECO:0007669"/>
    <property type="project" value="UniProtKB-UniRule"/>
</dbReference>
<dbReference type="CDD" id="cd03508">
    <property type="entry name" value="Delta4-sphingolipid-FADS-like"/>
    <property type="match status" value="1"/>
</dbReference>
<keyword evidence="4 10" id="KW-0812">Transmembrane</keyword>
<feature type="transmembrane region" description="Helical" evidence="10">
    <location>
        <begin position="113"/>
        <end position="134"/>
    </location>
</feature>
<keyword evidence="6 9" id="KW-0560">Oxidoreductase</keyword>
<name>A0AAW2Z7W1_9EUKA</name>
<reference evidence="12 13" key="1">
    <citation type="submission" date="2024-03" db="EMBL/GenBank/DDBJ databases">
        <title>The Acrasis kona genome and developmental transcriptomes reveal deep origins of eukaryotic multicellular pathways.</title>
        <authorList>
            <person name="Sheikh S."/>
            <person name="Fu C.-J."/>
            <person name="Brown M.W."/>
            <person name="Baldauf S.L."/>
        </authorList>
    </citation>
    <scope>NUCLEOTIDE SEQUENCE [LARGE SCALE GENOMIC DNA]</scope>
    <source>
        <strain evidence="12 13">ATCC MYA-3509</strain>
    </source>
</reference>
<dbReference type="PIRSF" id="PIRSF017228">
    <property type="entry name" value="Sphnglp_dlt4_des"/>
    <property type="match status" value="1"/>
</dbReference>
<dbReference type="PANTHER" id="PTHR12879">
    <property type="entry name" value="SPHINGOLIPID DELTA 4 DESATURASE/C-4 HYDROXYLASE PROTEIN DES2"/>
    <property type="match status" value="1"/>
</dbReference>
<organism evidence="12 13">
    <name type="scientific">Acrasis kona</name>
    <dbReference type="NCBI Taxonomy" id="1008807"/>
    <lineage>
        <taxon>Eukaryota</taxon>
        <taxon>Discoba</taxon>
        <taxon>Heterolobosea</taxon>
        <taxon>Tetramitia</taxon>
        <taxon>Eutetramitia</taxon>
        <taxon>Acrasidae</taxon>
        <taxon>Acrasis</taxon>
    </lineage>
</organism>
<dbReference type="Proteomes" id="UP001431209">
    <property type="component" value="Unassembled WGS sequence"/>
</dbReference>
<feature type="transmembrane region" description="Helical" evidence="10">
    <location>
        <begin position="170"/>
        <end position="189"/>
    </location>
</feature>
<dbReference type="InterPro" id="IPR005804">
    <property type="entry name" value="FA_desaturase_dom"/>
</dbReference>
<evidence type="ECO:0000256" key="8">
    <source>
        <dbReference type="ARBA" id="ARBA00023136"/>
    </source>
</evidence>
<dbReference type="EMBL" id="JAOPGA020001146">
    <property type="protein sequence ID" value="KAL0485540.1"/>
    <property type="molecule type" value="Genomic_DNA"/>
</dbReference>
<evidence type="ECO:0000313" key="12">
    <source>
        <dbReference type="EMBL" id="KAL0485540.1"/>
    </source>
</evidence>
<evidence type="ECO:0000256" key="10">
    <source>
        <dbReference type="SAM" id="Phobius"/>
    </source>
</evidence>
<protein>
    <recommendedName>
        <fullName evidence="3">sphingolipid 4-desaturase</fullName>
        <ecNumber evidence="3">1.14.19.17</ecNumber>
    </recommendedName>
</protein>
<sequence>MDSQASSSTQHVVSGQRNDFFWDNQDEPHLRRKYAMLKAHPQIKQLFGPDPNTKYKLFSFVAIQLFTCYVVTKYVNTWWLYLLIAYCIGGTFNHSCSISIHEATHNLIFEKQLYNTLIAIFVNLPLTLPAAMSFKRYHHEHHLYLGVDVLDVDVATKIEAETLRSPLRKLFFITFMSLFYAIRPLLTYPKKPSAWEVFNTLVQISFDVVIFYLGGFKALGYLFLSTLLGLGLHPTSGHFIQEHFIFKEGQETYSYYGPLNLVMLNVGYHNEHHDFPRIAGSRLPQLRKIAPEFYNNLKYHTSWVRVLYDYIFCNDINMFNRIKRTKNVHDIARKRGSMMGRQEHDCYGNVDGEQSVKKE</sequence>
<comment type="caution">
    <text evidence="12">The sequence shown here is derived from an EMBL/GenBank/DDBJ whole genome shotgun (WGS) entry which is preliminary data.</text>
</comment>
<evidence type="ECO:0000256" key="2">
    <source>
        <dbReference type="ARBA" id="ARBA00006146"/>
    </source>
</evidence>
<evidence type="ECO:0000256" key="5">
    <source>
        <dbReference type="ARBA" id="ARBA00022989"/>
    </source>
</evidence>
<proteinExistence type="inferred from homology"/>
<evidence type="ECO:0000256" key="4">
    <source>
        <dbReference type="ARBA" id="ARBA00022692"/>
    </source>
</evidence>
<evidence type="ECO:0000259" key="11">
    <source>
        <dbReference type="SMART" id="SM01269"/>
    </source>
</evidence>
<evidence type="ECO:0000256" key="7">
    <source>
        <dbReference type="ARBA" id="ARBA00023098"/>
    </source>
</evidence>
<dbReference type="GO" id="GO:0016020">
    <property type="term" value="C:membrane"/>
    <property type="evidence" value="ECO:0007669"/>
    <property type="project" value="UniProtKB-SubCell"/>
</dbReference>
<comment type="similarity">
    <text evidence="2 9">Belongs to the fatty acid desaturase type 1 family. DEGS subfamily.</text>
</comment>
<dbReference type="Pfam" id="PF08557">
    <property type="entry name" value="Lipid_DES"/>
    <property type="match status" value="1"/>
</dbReference>
<dbReference type="Pfam" id="PF00487">
    <property type="entry name" value="FA_desaturase"/>
    <property type="match status" value="1"/>
</dbReference>
<accession>A0AAW2Z7W1</accession>
<evidence type="ECO:0000256" key="9">
    <source>
        <dbReference type="PIRNR" id="PIRNR017228"/>
    </source>
</evidence>
<feature type="transmembrane region" description="Helical" evidence="10">
    <location>
        <begin position="79"/>
        <end position="101"/>
    </location>
</feature>
<dbReference type="AlphaFoldDB" id="A0AAW2Z7W1"/>
<dbReference type="InterPro" id="IPR011388">
    <property type="entry name" value="DES1/DES2"/>
</dbReference>
<keyword evidence="5 10" id="KW-1133">Transmembrane helix</keyword>
<evidence type="ECO:0000313" key="13">
    <source>
        <dbReference type="Proteomes" id="UP001431209"/>
    </source>
</evidence>
<keyword evidence="7 9" id="KW-0443">Lipid metabolism</keyword>
<keyword evidence="8 9" id="KW-0472">Membrane</keyword>
<dbReference type="EC" id="1.14.19.17" evidence="3"/>
<dbReference type="PANTHER" id="PTHR12879:SF8">
    <property type="entry name" value="SPHINGOLIPID DELTA(4)-DESATURASE DES1"/>
    <property type="match status" value="1"/>
</dbReference>
<evidence type="ECO:0000256" key="3">
    <source>
        <dbReference type="ARBA" id="ARBA00012021"/>
    </source>
</evidence>
<dbReference type="InterPro" id="IPR013866">
    <property type="entry name" value="Sphingolipid_d4-desaturase_N"/>
</dbReference>
<feature type="transmembrane region" description="Helical" evidence="10">
    <location>
        <begin position="209"/>
        <end position="232"/>
    </location>
</feature>
<evidence type="ECO:0000256" key="6">
    <source>
        <dbReference type="ARBA" id="ARBA00023002"/>
    </source>
</evidence>
<gene>
    <name evidence="12" type="ORF">AKO1_003093</name>
</gene>
<comment type="subcellular location">
    <subcellularLocation>
        <location evidence="1">Membrane</location>
        <topology evidence="1">Multi-pass membrane protein</topology>
    </subcellularLocation>
</comment>
<keyword evidence="13" id="KW-1185">Reference proteome</keyword>
<evidence type="ECO:0000256" key="1">
    <source>
        <dbReference type="ARBA" id="ARBA00004141"/>
    </source>
</evidence>
<dbReference type="SMART" id="SM01269">
    <property type="entry name" value="Lipid_DES"/>
    <property type="match status" value="1"/>
</dbReference>
<feature type="domain" description="Sphingolipid delta4-desaturase N-terminal" evidence="11">
    <location>
        <begin position="15"/>
        <end position="53"/>
    </location>
</feature>